<evidence type="ECO:0008006" key="2">
    <source>
        <dbReference type="Google" id="ProtNLM"/>
    </source>
</evidence>
<reference evidence="1" key="1">
    <citation type="journal article" date="2015" name="Nature">
        <title>Complex archaea that bridge the gap between prokaryotes and eukaryotes.</title>
        <authorList>
            <person name="Spang A."/>
            <person name="Saw J.H."/>
            <person name="Jorgensen S.L."/>
            <person name="Zaremba-Niedzwiedzka K."/>
            <person name="Martijn J."/>
            <person name="Lind A.E."/>
            <person name="van Eijk R."/>
            <person name="Schleper C."/>
            <person name="Guy L."/>
            <person name="Ettema T.J."/>
        </authorList>
    </citation>
    <scope>NUCLEOTIDE SEQUENCE</scope>
</reference>
<dbReference type="SUPFAM" id="SSF52540">
    <property type="entry name" value="P-loop containing nucleoside triphosphate hydrolases"/>
    <property type="match status" value="1"/>
</dbReference>
<evidence type="ECO:0000313" key="1">
    <source>
        <dbReference type="EMBL" id="KKL58036.1"/>
    </source>
</evidence>
<accession>A0A0F9DWC5</accession>
<dbReference type="InterPro" id="IPR027417">
    <property type="entry name" value="P-loop_NTPase"/>
</dbReference>
<organism evidence="1">
    <name type="scientific">marine sediment metagenome</name>
    <dbReference type="NCBI Taxonomy" id="412755"/>
    <lineage>
        <taxon>unclassified sequences</taxon>
        <taxon>metagenomes</taxon>
        <taxon>ecological metagenomes</taxon>
    </lineage>
</organism>
<sequence length="311" mass="36029">MPHAEAIAHYPKSTQVFIKKIHNRIESGKNALIAVVGGTGSGKSWSTLNLMVGLDLYRFGKMKEAQWYIDHCIFRAKDLLKGLNDPKLKKKTTWIWDEAGVDAGSQEHMSTKNKVIGWMAQTFRNLQQVVFFTLPTLGMLTSQVRKLLHYYLEAHYVDSNKQMCVMKPLQMQYNTRMDKIYYHNLKFTTRDGFLEQVQLMGVPKAPQDLIDGYEELKSKFTSDLNLQLQQMLEKMEKKDEFNPYDRYTDYQKEIHKAVKEEGKTNVTDIANFLGRDTKSVSLNLMFMKKKGGIYQEITRKNSFRALTPPST</sequence>
<proteinExistence type="predicted"/>
<dbReference type="AlphaFoldDB" id="A0A0F9DWC5"/>
<dbReference type="EMBL" id="LAZR01029958">
    <property type="protein sequence ID" value="KKL58036.1"/>
    <property type="molecule type" value="Genomic_DNA"/>
</dbReference>
<name>A0A0F9DWC5_9ZZZZ</name>
<gene>
    <name evidence="1" type="ORF">LCGC14_2229400</name>
</gene>
<protein>
    <recommendedName>
        <fullName evidence="2">Zona occludens toxin N-terminal domain-containing protein</fullName>
    </recommendedName>
</protein>
<comment type="caution">
    <text evidence="1">The sequence shown here is derived from an EMBL/GenBank/DDBJ whole genome shotgun (WGS) entry which is preliminary data.</text>
</comment>